<dbReference type="Gene3D" id="3.30.2310.20">
    <property type="entry name" value="RelE-like"/>
    <property type="match status" value="1"/>
</dbReference>
<accession>A0A1H5YR61</accession>
<reference evidence="2" key="1">
    <citation type="submission" date="2016-10" db="EMBL/GenBank/DDBJ databases">
        <authorList>
            <person name="Varghese N."/>
            <person name="Submissions S."/>
        </authorList>
    </citation>
    <scope>NUCLEOTIDE SEQUENCE [LARGE SCALE GENOMIC DNA]</scope>
    <source>
        <strain evidence="2">DSM 21580</strain>
    </source>
</reference>
<dbReference type="EMBL" id="FNUS01000004">
    <property type="protein sequence ID" value="SEG26007.1"/>
    <property type="molecule type" value="Genomic_DNA"/>
</dbReference>
<sequence length="102" mass="12223">MKIIFTETALNSLEEITDFVRRIWTNKELAILRNDIKKFNQTLNDGIVQHQKLKDFPNLRFTFIGKKQVKLIYEIVAEDVIIKLFWHCKQDPKKLSELLYEN</sequence>
<dbReference type="InterPro" id="IPR035093">
    <property type="entry name" value="RelE/ParE_toxin_dom_sf"/>
</dbReference>
<gene>
    <name evidence="1" type="ORF">SAMN05421847_1810</name>
</gene>
<keyword evidence="2" id="KW-1185">Reference proteome</keyword>
<dbReference type="OrthoDB" id="1098070at2"/>
<evidence type="ECO:0000313" key="1">
    <source>
        <dbReference type="EMBL" id="SEG26007.1"/>
    </source>
</evidence>
<dbReference type="RefSeq" id="WP_103913773.1">
    <property type="nucleotide sequence ID" value="NZ_FNUS01000004.1"/>
</dbReference>
<name>A0A1H5YR61_9FLAO</name>
<organism evidence="1 2">
    <name type="scientific">Halpernia humi</name>
    <dbReference type="NCBI Taxonomy" id="493375"/>
    <lineage>
        <taxon>Bacteria</taxon>
        <taxon>Pseudomonadati</taxon>
        <taxon>Bacteroidota</taxon>
        <taxon>Flavobacteriia</taxon>
        <taxon>Flavobacteriales</taxon>
        <taxon>Weeksellaceae</taxon>
        <taxon>Chryseobacterium group</taxon>
        <taxon>Halpernia</taxon>
    </lineage>
</organism>
<dbReference type="AlphaFoldDB" id="A0A1H5YR61"/>
<proteinExistence type="predicted"/>
<protein>
    <submittedName>
        <fullName evidence="1">Plasmid stabilization system protein ParE</fullName>
    </submittedName>
</protein>
<dbReference type="Proteomes" id="UP000236738">
    <property type="component" value="Unassembled WGS sequence"/>
</dbReference>
<evidence type="ECO:0000313" key="2">
    <source>
        <dbReference type="Proteomes" id="UP000236738"/>
    </source>
</evidence>